<comment type="caution">
    <text evidence="6">The sequence shown here is derived from an EMBL/GenBank/DDBJ whole genome shotgun (WGS) entry which is preliminary data.</text>
</comment>
<dbReference type="InterPro" id="IPR039515">
    <property type="entry name" value="NOT4_mRING-HC-C4C4"/>
</dbReference>
<feature type="compositionally biased region" description="Basic and acidic residues" evidence="3">
    <location>
        <begin position="886"/>
        <end position="895"/>
    </location>
</feature>
<dbReference type="PANTHER" id="PTHR12603">
    <property type="entry name" value="CCR4-NOT TRANSCRIPTION COMPLEX RELATED"/>
    <property type="match status" value="1"/>
</dbReference>
<feature type="compositionally biased region" description="Polar residues" evidence="3">
    <location>
        <begin position="1158"/>
        <end position="1169"/>
    </location>
</feature>
<feature type="compositionally biased region" description="Basic and acidic residues" evidence="3">
    <location>
        <begin position="1144"/>
        <end position="1157"/>
    </location>
</feature>
<feature type="compositionally biased region" description="Polar residues" evidence="3">
    <location>
        <begin position="239"/>
        <end position="253"/>
    </location>
</feature>
<feature type="region of interest" description="Disordered" evidence="3">
    <location>
        <begin position="402"/>
        <end position="499"/>
    </location>
</feature>
<dbReference type="EMBL" id="JAZGSY010000068">
    <property type="protein sequence ID" value="KAL1841643.1"/>
    <property type="molecule type" value="Genomic_DNA"/>
</dbReference>
<name>A0ABR3VID6_HUMIN</name>
<gene>
    <name evidence="6" type="ORF">VTJ49DRAFT_6749</name>
</gene>
<dbReference type="InterPro" id="IPR003954">
    <property type="entry name" value="RRM_euk-type"/>
</dbReference>
<dbReference type="Gene3D" id="3.30.40.10">
    <property type="entry name" value="Zinc/RING finger domain, C3HC4 (zinc finger)"/>
    <property type="match status" value="1"/>
</dbReference>
<reference evidence="6 7" key="1">
    <citation type="journal article" date="2024" name="Commun. Biol.">
        <title>Comparative genomic analysis of thermophilic fungi reveals convergent evolutionary adaptations and gene losses.</title>
        <authorList>
            <person name="Steindorff A.S."/>
            <person name="Aguilar-Pontes M.V."/>
            <person name="Robinson A.J."/>
            <person name="Andreopoulos B."/>
            <person name="LaButti K."/>
            <person name="Kuo A."/>
            <person name="Mondo S."/>
            <person name="Riley R."/>
            <person name="Otillar R."/>
            <person name="Haridas S."/>
            <person name="Lipzen A."/>
            <person name="Grimwood J."/>
            <person name="Schmutz J."/>
            <person name="Clum A."/>
            <person name="Reid I.D."/>
            <person name="Moisan M.C."/>
            <person name="Butler G."/>
            <person name="Nguyen T.T.M."/>
            <person name="Dewar K."/>
            <person name="Conant G."/>
            <person name="Drula E."/>
            <person name="Henrissat B."/>
            <person name="Hansel C."/>
            <person name="Singer S."/>
            <person name="Hutchinson M.I."/>
            <person name="de Vries R.P."/>
            <person name="Natvig D.O."/>
            <person name="Powell A.J."/>
            <person name="Tsang A."/>
            <person name="Grigoriev I.V."/>
        </authorList>
    </citation>
    <scope>NUCLEOTIDE SEQUENCE [LARGE SCALE GENOMIC DNA]</scope>
    <source>
        <strain evidence="6 7">CBS 620.91</strain>
    </source>
</reference>
<organism evidence="6 7">
    <name type="scientific">Humicola insolens</name>
    <name type="common">Soft-rot fungus</name>
    <dbReference type="NCBI Taxonomy" id="85995"/>
    <lineage>
        <taxon>Eukaryota</taxon>
        <taxon>Fungi</taxon>
        <taxon>Dikarya</taxon>
        <taxon>Ascomycota</taxon>
        <taxon>Pezizomycotina</taxon>
        <taxon>Sordariomycetes</taxon>
        <taxon>Sordariomycetidae</taxon>
        <taxon>Sordariales</taxon>
        <taxon>Chaetomiaceae</taxon>
        <taxon>Mycothermus</taxon>
    </lineage>
</organism>
<dbReference type="InterPro" id="IPR012677">
    <property type="entry name" value="Nucleotide-bd_a/b_plait_sf"/>
</dbReference>
<dbReference type="PROSITE" id="PS50102">
    <property type="entry name" value="RRM"/>
    <property type="match status" value="1"/>
</dbReference>
<feature type="compositionally biased region" description="Basic and acidic residues" evidence="3">
    <location>
        <begin position="772"/>
        <end position="781"/>
    </location>
</feature>
<sequence length="1703" mass="181141">MAPQDTYIDDEEDCCPLCIEEFDLSDRNFRPCPCGYQICQFCFNNIRNNMNGLCPACRRPYDDKTIQWKVVTQEEIAEFRANIQKNQKKRAAEQRQKEAQKREAEKENRKSLVGVRVVQKNLVYVTGLTPTVREDELLKTLRKPEFFGQYGNILKISISSRKGTDGQNQSLGVYVTFEKKEDAARCIAAVNGSQNGDRILRAQLGTTKYCSAWLRHEQCTNRQCMFLHELGDEEDSYSRQDLSSMNSINSQRPIHNAGASRSASRQQAHPSPSPAPAQPMARAASKDGSNDGDAPALPPSANWARNPQVRSRRGSHATSAAAPSPAISHSLPATAESAIEDAPSDPTPAQAAAASKAATSSKDTVASKLAKAAKAIPEDSLKALLKSLEGCSLAWPKLGRDLPSEELDKLYPPMFDPRGGMRRRAQRAAEESSSIAEQQSRGVREPSEGEPESSGSHALGGEPEDRDHAREGPAFDPRRVAQPPIQRGSQDGLFGQPVGSGFIQSAASLGAIGGSRTVTPQQPAFMRQPTNFVDHLSGQANLFQGQGHNRQGSRFSFATDGRDTTSATAVKLAANPRIMAQQSSMMPSTFHNQPSQYYAASMPGPPPGLKSTGTPPGVFGQHGFGSAFGGASKDANEMLQLFRGRGTATQAHDAAKHDEFSSLAEVTSSIEALVADEPIDPNMRLPPGAFDPLGRVSTPLGRTGTPTVPPGFSHPAAYASPAISHASLAGTSLGRQTPPVTKTPVKPPVAVASPLIKKAVTPTKMPAAESGLAKDTKGKTKVLTDEDFPALNATNPPRSATPVPSKAAVKVATPAAKKVAEKATDKGKDKAKGKDKEKVKEERSSGKEKEETEKAKEKETPAPAPPTPAPEKPEPPNTETKAAQKAPEKAADKKLASRPAPVLNIAAATATKTVQTKSAEAASASDKSKDDKSAFPPLPAATPSTASTPVNRPAPKTLRVVSTPKTETPSTPVLAAPALRSVAAATIRPETPASELISDSASIISASVSASRASSPPPSKVGSAPVRATTKSQQRKARKEALKKESATIAAQPVKSEPTPEIGPIVGRKKKQKKDKEKSTSKTATPAVSRPETPHPPTTAKETKESKETKEAKDVPEVKEESSAYRSTANETTTLTVEPLPPKSRYDAKGKGVDKQNSDASIPRTSPTPASVLRELQAAGLAPESLESLALFKPVSVQVDKSRSDAHNAILREQAAKNSMMPTKSIVTEEDQAALLAGKPVRKVVDGTRILLTPNGDCIRNLSPEEEDRFLELQQRVAETAASPATFVSSRHEAGGGFSLIKGRAVPNGPPSYFPPAPGAYPSDPINKIQREEAIYYINQYVLPRLNLNARDMNLPKAMSTWTTDSRGSSGGQSTAGPNLSSVAPWLYGGIAGAGSSSSSHLPTLSHGEILDVNAAAPELSYPGPVGAFADDMHHHHPYIDINGHLPTVEEVFNSAARDHHHHPHHHYHQQGQQQTPQGSASPQQQQHQRPSTPSSSNAVSAPTTAAGGINFSSPGPFGNVPLMSLEDAEQALAISRKETEKLEKSLNQLMPSSAVGSRFGRRRFGGGGGGGGVVEEEEEEEEEDGVLFLDGHGRRTQRLVPSVQHSSWHTGTEVRRRRDAVAAVATAVALARMLRGPPGSRNTNTNVGRGGRNSIRFFGEAAFATVLVALLLVESVVRVAARGAAGVVEGLCAVLDWVGAED</sequence>
<dbReference type="InterPro" id="IPR000504">
    <property type="entry name" value="RRM_dom"/>
</dbReference>
<dbReference type="Pfam" id="PF14570">
    <property type="entry name" value="zf-RING_4"/>
    <property type="match status" value="1"/>
</dbReference>
<evidence type="ECO:0000256" key="1">
    <source>
        <dbReference type="PROSITE-ProRule" id="PRU00175"/>
    </source>
</evidence>
<feature type="compositionally biased region" description="Low complexity" evidence="3">
    <location>
        <begin position="431"/>
        <end position="441"/>
    </location>
</feature>
<keyword evidence="1" id="KW-0479">Metal-binding</keyword>
<feature type="compositionally biased region" description="Basic residues" evidence="3">
    <location>
        <begin position="1459"/>
        <end position="1469"/>
    </location>
</feature>
<dbReference type="SUPFAM" id="SSF54928">
    <property type="entry name" value="RNA-binding domain, RBD"/>
    <property type="match status" value="1"/>
</dbReference>
<feature type="compositionally biased region" description="Basic and acidic residues" evidence="3">
    <location>
        <begin position="1101"/>
        <end position="1123"/>
    </location>
</feature>
<feature type="region of interest" description="Disordered" evidence="3">
    <location>
        <begin position="1458"/>
        <end position="1513"/>
    </location>
</feature>
<feature type="compositionally biased region" description="Low complexity" evidence="3">
    <location>
        <begin position="259"/>
        <end position="270"/>
    </location>
</feature>
<dbReference type="SUPFAM" id="SSF57850">
    <property type="entry name" value="RING/U-box"/>
    <property type="match status" value="1"/>
</dbReference>
<feature type="domain" description="RING-type" evidence="4">
    <location>
        <begin position="15"/>
        <end position="58"/>
    </location>
</feature>
<feature type="region of interest" description="Disordered" evidence="3">
    <location>
        <begin position="87"/>
        <end position="107"/>
    </location>
</feature>
<dbReference type="SMART" id="SM00361">
    <property type="entry name" value="RRM_1"/>
    <property type="match status" value="1"/>
</dbReference>
<feature type="compositionally biased region" description="Basic and acidic residues" evidence="3">
    <location>
        <begin position="90"/>
        <end position="107"/>
    </location>
</feature>
<feature type="region of interest" description="Disordered" evidence="3">
    <location>
        <begin position="237"/>
        <end position="377"/>
    </location>
</feature>
<evidence type="ECO:0000256" key="2">
    <source>
        <dbReference type="PROSITE-ProRule" id="PRU00176"/>
    </source>
</evidence>
<feature type="compositionally biased region" description="Low complexity" evidence="3">
    <location>
        <begin position="906"/>
        <end position="925"/>
    </location>
</feature>
<feature type="region of interest" description="Disordered" evidence="3">
    <location>
        <begin position="787"/>
        <end position="978"/>
    </location>
</feature>
<evidence type="ECO:0000313" key="6">
    <source>
        <dbReference type="EMBL" id="KAL1841643.1"/>
    </source>
</evidence>
<keyword evidence="2" id="KW-0694">RNA-binding</keyword>
<dbReference type="InterPro" id="IPR034261">
    <property type="entry name" value="CNOT4_RRM"/>
</dbReference>
<dbReference type="CDD" id="cd12438">
    <property type="entry name" value="RRM_CNOT4"/>
    <property type="match status" value="1"/>
</dbReference>
<feature type="region of interest" description="Disordered" evidence="3">
    <location>
        <begin position="1561"/>
        <end position="1582"/>
    </location>
</feature>
<dbReference type="Proteomes" id="UP001583172">
    <property type="component" value="Unassembled WGS sequence"/>
</dbReference>
<dbReference type="SMART" id="SM00360">
    <property type="entry name" value="RRM"/>
    <property type="match status" value="1"/>
</dbReference>
<feature type="region of interest" description="Disordered" evidence="3">
    <location>
        <begin position="762"/>
        <end position="781"/>
    </location>
</feature>
<feature type="compositionally biased region" description="Low complexity" evidence="3">
    <location>
        <begin position="347"/>
        <end position="368"/>
    </location>
</feature>
<dbReference type="PROSITE" id="PS50089">
    <property type="entry name" value="ZF_RING_2"/>
    <property type="match status" value="1"/>
</dbReference>
<dbReference type="InterPro" id="IPR013083">
    <property type="entry name" value="Znf_RING/FYVE/PHD"/>
</dbReference>
<keyword evidence="7" id="KW-1185">Reference proteome</keyword>
<protein>
    <recommendedName>
        <fullName evidence="8">General negative regulator of transcription subunit 4</fullName>
    </recommendedName>
</protein>
<dbReference type="PANTHER" id="PTHR12603:SF0">
    <property type="entry name" value="CCR4-NOT TRANSCRIPTION COMPLEX SUBUNIT 4"/>
    <property type="match status" value="1"/>
</dbReference>
<evidence type="ECO:0000256" key="3">
    <source>
        <dbReference type="SAM" id="MobiDB-lite"/>
    </source>
</evidence>
<dbReference type="Pfam" id="PF00076">
    <property type="entry name" value="RRM_1"/>
    <property type="match status" value="1"/>
</dbReference>
<feature type="compositionally biased region" description="Low complexity" evidence="3">
    <location>
        <begin position="1470"/>
        <end position="1497"/>
    </location>
</feature>
<feature type="compositionally biased region" description="Low complexity" evidence="3">
    <location>
        <begin position="800"/>
        <end position="817"/>
    </location>
</feature>
<evidence type="ECO:0000313" key="7">
    <source>
        <dbReference type="Proteomes" id="UP001583172"/>
    </source>
</evidence>
<keyword evidence="1" id="KW-0862">Zinc</keyword>
<feature type="compositionally biased region" description="Low complexity" evidence="3">
    <location>
        <begin position="316"/>
        <end position="333"/>
    </location>
</feature>
<evidence type="ECO:0000259" key="4">
    <source>
        <dbReference type="PROSITE" id="PS50089"/>
    </source>
</evidence>
<keyword evidence="1" id="KW-0863">Zinc-finger</keyword>
<feature type="region of interest" description="Disordered" evidence="3">
    <location>
        <begin position="1006"/>
        <end position="1169"/>
    </location>
</feature>
<evidence type="ECO:0000259" key="5">
    <source>
        <dbReference type="PROSITE" id="PS50102"/>
    </source>
</evidence>
<dbReference type="CDD" id="cd16618">
    <property type="entry name" value="mRING-HC-C4C4_CNOT4"/>
    <property type="match status" value="1"/>
</dbReference>
<dbReference type="InterPro" id="IPR035979">
    <property type="entry name" value="RBD_domain_sf"/>
</dbReference>
<feature type="compositionally biased region" description="Basic and acidic residues" evidence="3">
    <location>
        <begin position="818"/>
        <end position="860"/>
    </location>
</feature>
<proteinExistence type="predicted"/>
<feature type="domain" description="RRM" evidence="5">
    <location>
        <begin position="121"/>
        <end position="207"/>
    </location>
</feature>
<evidence type="ECO:0008006" key="8">
    <source>
        <dbReference type="Google" id="ProtNLM"/>
    </source>
</evidence>
<feature type="compositionally biased region" description="Basic and acidic residues" evidence="3">
    <location>
        <begin position="463"/>
        <end position="479"/>
    </location>
</feature>
<dbReference type="Gene3D" id="3.30.70.330">
    <property type="match status" value="1"/>
</dbReference>
<dbReference type="InterPro" id="IPR001841">
    <property type="entry name" value="Znf_RING"/>
</dbReference>
<dbReference type="InterPro" id="IPR039780">
    <property type="entry name" value="Mot2"/>
</dbReference>
<accession>A0ABR3VID6</accession>